<dbReference type="Pfam" id="PF00582">
    <property type="entry name" value="Usp"/>
    <property type="match status" value="1"/>
</dbReference>
<dbReference type="OrthoDB" id="497422at2759"/>
<dbReference type="RefSeq" id="XP_003057631.1">
    <property type="nucleotide sequence ID" value="XM_003057585.1"/>
</dbReference>
<protein>
    <submittedName>
        <fullName evidence="2">Predicted protein</fullName>
    </submittedName>
</protein>
<gene>
    <name evidence="2" type="ORF">MICPUCDRAFT_57009</name>
</gene>
<dbReference type="Proteomes" id="UP000001876">
    <property type="component" value="Unassembled WGS sequence"/>
</dbReference>
<reference evidence="2 3" key="1">
    <citation type="journal article" date="2009" name="Science">
        <title>Green evolution and dynamic adaptations revealed by genomes of the marine picoeukaryotes Micromonas.</title>
        <authorList>
            <person name="Worden A.Z."/>
            <person name="Lee J.H."/>
            <person name="Mock T."/>
            <person name="Rouze P."/>
            <person name="Simmons M.P."/>
            <person name="Aerts A.L."/>
            <person name="Allen A.E."/>
            <person name="Cuvelier M.L."/>
            <person name="Derelle E."/>
            <person name="Everett M.V."/>
            <person name="Foulon E."/>
            <person name="Grimwood J."/>
            <person name="Gundlach H."/>
            <person name="Henrissat B."/>
            <person name="Napoli C."/>
            <person name="McDonald S.M."/>
            <person name="Parker M.S."/>
            <person name="Rombauts S."/>
            <person name="Salamov A."/>
            <person name="Von Dassow P."/>
            <person name="Badger J.H."/>
            <person name="Coutinho P.M."/>
            <person name="Demir E."/>
            <person name="Dubchak I."/>
            <person name="Gentemann C."/>
            <person name="Eikrem W."/>
            <person name="Gready J.E."/>
            <person name="John U."/>
            <person name="Lanier W."/>
            <person name="Lindquist E.A."/>
            <person name="Lucas S."/>
            <person name="Mayer K.F."/>
            <person name="Moreau H."/>
            <person name="Not F."/>
            <person name="Otillar R."/>
            <person name="Panaud O."/>
            <person name="Pangilinan J."/>
            <person name="Paulsen I."/>
            <person name="Piegu B."/>
            <person name="Poliakov A."/>
            <person name="Robbens S."/>
            <person name="Schmutz J."/>
            <person name="Toulza E."/>
            <person name="Wyss T."/>
            <person name="Zelensky A."/>
            <person name="Zhou K."/>
            <person name="Armbrust E.V."/>
            <person name="Bhattacharya D."/>
            <person name="Goodenough U.W."/>
            <person name="Van de Peer Y."/>
            <person name="Grigoriev I.V."/>
        </authorList>
    </citation>
    <scope>NUCLEOTIDE SEQUENCE [LARGE SCALE GENOMIC DNA]</scope>
    <source>
        <strain evidence="2 3">CCMP1545</strain>
    </source>
</reference>
<evidence type="ECO:0000313" key="2">
    <source>
        <dbReference type="EMBL" id="EEH57582.1"/>
    </source>
</evidence>
<organism evidence="3">
    <name type="scientific">Micromonas pusilla (strain CCMP1545)</name>
    <name type="common">Picoplanktonic green alga</name>
    <dbReference type="NCBI Taxonomy" id="564608"/>
    <lineage>
        <taxon>Eukaryota</taxon>
        <taxon>Viridiplantae</taxon>
        <taxon>Chlorophyta</taxon>
        <taxon>Mamiellophyceae</taxon>
        <taxon>Mamiellales</taxon>
        <taxon>Mamiellaceae</taxon>
        <taxon>Micromonas</taxon>
    </lineage>
</organism>
<dbReference type="SUPFAM" id="SSF52402">
    <property type="entry name" value="Adenine nucleotide alpha hydrolases-like"/>
    <property type="match status" value="1"/>
</dbReference>
<evidence type="ECO:0000313" key="3">
    <source>
        <dbReference type="Proteomes" id="UP000001876"/>
    </source>
</evidence>
<sequence>MDVKAQEALWAAAVLQNEQMLDGIYKKLRARHGEWTFTSLGFDFVRDTFLKGVRGWCGVSPTLTKGDMADAGDEMTPFPQPIELDCVFDTTWLPVAEEVKNIAERRGVKLLIVAHHPKKIWEQWLAGSVSKYLIDEATMPVVVVHG</sequence>
<feature type="domain" description="UspA" evidence="1">
    <location>
        <begin position="92"/>
        <end position="145"/>
    </location>
</feature>
<dbReference type="InterPro" id="IPR014729">
    <property type="entry name" value="Rossmann-like_a/b/a_fold"/>
</dbReference>
<keyword evidence="3" id="KW-1185">Reference proteome</keyword>
<dbReference type="CDD" id="cd00293">
    <property type="entry name" value="USP-like"/>
    <property type="match status" value="1"/>
</dbReference>
<accession>C1MPR7</accession>
<dbReference type="Gene3D" id="3.40.50.620">
    <property type="entry name" value="HUPs"/>
    <property type="match status" value="1"/>
</dbReference>
<evidence type="ECO:0000259" key="1">
    <source>
        <dbReference type="Pfam" id="PF00582"/>
    </source>
</evidence>
<dbReference type="EMBL" id="GG663738">
    <property type="protein sequence ID" value="EEH57582.1"/>
    <property type="molecule type" value="Genomic_DNA"/>
</dbReference>
<dbReference type="KEGG" id="mpp:MICPUCDRAFT_57009"/>
<dbReference type="GeneID" id="9683079"/>
<dbReference type="InterPro" id="IPR006016">
    <property type="entry name" value="UspA"/>
</dbReference>
<proteinExistence type="predicted"/>
<name>C1MPR7_MICPC</name>
<dbReference type="AlphaFoldDB" id="C1MPR7"/>